<dbReference type="EMBL" id="WWCX01000295">
    <property type="protein sequence ID" value="MYM99269.1"/>
    <property type="molecule type" value="Genomic_DNA"/>
</dbReference>
<protein>
    <submittedName>
        <fullName evidence="2">Sensor histidine kinase</fullName>
    </submittedName>
</protein>
<feature type="non-terminal residue" evidence="2">
    <location>
        <position position="1"/>
    </location>
</feature>
<feature type="non-terminal residue" evidence="2">
    <location>
        <position position="156"/>
    </location>
</feature>
<feature type="coiled-coil region" evidence="1">
    <location>
        <begin position="61"/>
        <end position="105"/>
    </location>
</feature>
<evidence type="ECO:0000256" key="1">
    <source>
        <dbReference type="SAM" id="Coils"/>
    </source>
</evidence>
<comment type="caution">
    <text evidence="2">The sequence shown here is derived from an EMBL/GenBank/DDBJ whole genome shotgun (WGS) entry which is preliminary data.</text>
</comment>
<keyword evidence="2" id="KW-0418">Kinase</keyword>
<keyword evidence="2" id="KW-0808">Transferase</keyword>
<sequence length="156" mass="17016">YGRRWGHMEAALQAAIGQVAAERGQKRALCAALGETLSAVMERPQLQHQNALLAQHGTVLENSLMQRNQELGEALATLQREVAVRQAAERALQAAHDRLEQQVRERTDALGHAMRALMQQEKQLGLSRMVVGMAHELNTPLGNARVAASAITAQAE</sequence>
<evidence type="ECO:0000313" key="2">
    <source>
        <dbReference type="EMBL" id="MYM99269.1"/>
    </source>
</evidence>
<name>A0A845H3P9_9BURK</name>
<dbReference type="AlphaFoldDB" id="A0A845H3P9"/>
<organism evidence="2 3">
    <name type="scientific">Duganella vulcania</name>
    <dbReference type="NCBI Taxonomy" id="2692166"/>
    <lineage>
        <taxon>Bacteria</taxon>
        <taxon>Pseudomonadati</taxon>
        <taxon>Pseudomonadota</taxon>
        <taxon>Betaproteobacteria</taxon>
        <taxon>Burkholderiales</taxon>
        <taxon>Oxalobacteraceae</taxon>
        <taxon>Telluria group</taxon>
        <taxon>Duganella</taxon>
    </lineage>
</organism>
<dbReference type="GO" id="GO:0016301">
    <property type="term" value="F:kinase activity"/>
    <property type="evidence" value="ECO:0007669"/>
    <property type="project" value="UniProtKB-KW"/>
</dbReference>
<evidence type="ECO:0000313" key="3">
    <source>
        <dbReference type="Proteomes" id="UP000447355"/>
    </source>
</evidence>
<accession>A0A845H3P9</accession>
<dbReference type="Gene3D" id="1.10.287.130">
    <property type="match status" value="1"/>
</dbReference>
<reference evidence="2" key="1">
    <citation type="submission" date="2019-12" db="EMBL/GenBank/DDBJ databases">
        <title>Novel species isolated from a subtropical stream in China.</title>
        <authorList>
            <person name="Lu H."/>
        </authorList>
    </citation>
    <scope>NUCLEOTIDE SEQUENCE [LARGE SCALE GENOMIC DNA]</scope>
    <source>
        <strain evidence="2">FT81W</strain>
    </source>
</reference>
<dbReference type="Proteomes" id="UP000447355">
    <property type="component" value="Unassembled WGS sequence"/>
</dbReference>
<proteinExistence type="predicted"/>
<keyword evidence="1" id="KW-0175">Coiled coil</keyword>
<gene>
    <name evidence="2" type="ORF">GTP90_36110</name>
</gene>